<name>A0A0G4GI99_VITBC</name>
<keyword evidence="1" id="KW-0732">Signal</keyword>
<organism evidence="2 3">
    <name type="scientific">Vitrella brassicaformis (strain CCMP3155)</name>
    <dbReference type="NCBI Taxonomy" id="1169540"/>
    <lineage>
        <taxon>Eukaryota</taxon>
        <taxon>Sar</taxon>
        <taxon>Alveolata</taxon>
        <taxon>Colpodellida</taxon>
        <taxon>Vitrellaceae</taxon>
        <taxon>Vitrella</taxon>
    </lineage>
</organism>
<proteinExistence type="predicted"/>
<dbReference type="AlphaFoldDB" id="A0A0G4GI99"/>
<keyword evidence="3" id="KW-1185">Reference proteome</keyword>
<dbReference type="VEuPathDB" id="CryptoDB:Vbra_17847"/>
<accession>A0A0G4GI99</accession>
<protein>
    <submittedName>
        <fullName evidence="2">Uncharacterized protein</fullName>
    </submittedName>
</protein>
<feature type="chain" id="PRO_5005190041" evidence="1">
    <location>
        <begin position="23"/>
        <end position="261"/>
    </location>
</feature>
<sequence>MASYAFLCLLCAFTSFIASASAQVRVNQTDGVLRSADGLGTPIHSGLYYAHVGMSDLYALDGAGVSIYESIHLKFNDSSEFYAPIESMFRYPNGTVRVYLGGGWEMTLNKDGLQLYDSKGVLAKEITVVPAEERRLQSTSGSTGGTKALGCALTGCGSARVGLNARYRNSRPWLPAVPDDEAYLPLPLAQANVLDSYYAFGTGGSNAQVPCENLYYYNTHTAQCKRAPRGRSRVDAGYTLRDKYRNDVQGIGVIPLRYGFW</sequence>
<gene>
    <name evidence="2" type="ORF">Vbra_17847</name>
</gene>
<dbReference type="PhylomeDB" id="A0A0G4GI99"/>
<evidence type="ECO:0000313" key="2">
    <source>
        <dbReference type="EMBL" id="CEM29596.1"/>
    </source>
</evidence>
<reference evidence="2 3" key="1">
    <citation type="submission" date="2014-11" db="EMBL/GenBank/DDBJ databases">
        <authorList>
            <person name="Zhu J."/>
            <person name="Qi W."/>
            <person name="Song R."/>
        </authorList>
    </citation>
    <scope>NUCLEOTIDE SEQUENCE [LARGE SCALE GENOMIC DNA]</scope>
</reference>
<dbReference type="EMBL" id="CDMY01000677">
    <property type="protein sequence ID" value="CEM29596.1"/>
    <property type="molecule type" value="Genomic_DNA"/>
</dbReference>
<dbReference type="Proteomes" id="UP000041254">
    <property type="component" value="Unassembled WGS sequence"/>
</dbReference>
<evidence type="ECO:0000313" key="3">
    <source>
        <dbReference type="Proteomes" id="UP000041254"/>
    </source>
</evidence>
<dbReference type="InParanoid" id="A0A0G4GI99"/>
<evidence type="ECO:0000256" key="1">
    <source>
        <dbReference type="SAM" id="SignalP"/>
    </source>
</evidence>
<feature type="signal peptide" evidence="1">
    <location>
        <begin position="1"/>
        <end position="22"/>
    </location>
</feature>